<accession>A0A9D4H885</accession>
<keyword evidence="1" id="KW-0812">Transmembrane</keyword>
<keyword evidence="3" id="KW-1185">Reference proteome</keyword>
<evidence type="ECO:0000313" key="3">
    <source>
        <dbReference type="Proteomes" id="UP000828390"/>
    </source>
</evidence>
<keyword evidence="1" id="KW-0472">Membrane</keyword>
<reference evidence="2" key="1">
    <citation type="journal article" date="2019" name="bioRxiv">
        <title>The Genome of the Zebra Mussel, Dreissena polymorpha: A Resource for Invasive Species Research.</title>
        <authorList>
            <person name="McCartney M.A."/>
            <person name="Auch B."/>
            <person name="Kono T."/>
            <person name="Mallez S."/>
            <person name="Zhang Y."/>
            <person name="Obille A."/>
            <person name="Becker A."/>
            <person name="Abrahante J.E."/>
            <person name="Garbe J."/>
            <person name="Badalamenti J.P."/>
            <person name="Herman A."/>
            <person name="Mangelson H."/>
            <person name="Liachko I."/>
            <person name="Sullivan S."/>
            <person name="Sone E.D."/>
            <person name="Koren S."/>
            <person name="Silverstein K.A.T."/>
            <person name="Beckman K.B."/>
            <person name="Gohl D.M."/>
        </authorList>
    </citation>
    <scope>NUCLEOTIDE SEQUENCE</scope>
    <source>
        <strain evidence="2">Duluth1</strain>
        <tissue evidence="2">Whole animal</tissue>
    </source>
</reference>
<dbReference type="EMBL" id="JAIWYP010000004">
    <property type="protein sequence ID" value="KAH3831429.1"/>
    <property type="molecule type" value="Genomic_DNA"/>
</dbReference>
<reference evidence="2" key="2">
    <citation type="submission" date="2020-11" db="EMBL/GenBank/DDBJ databases">
        <authorList>
            <person name="McCartney M.A."/>
            <person name="Auch B."/>
            <person name="Kono T."/>
            <person name="Mallez S."/>
            <person name="Becker A."/>
            <person name="Gohl D.M."/>
            <person name="Silverstein K.A.T."/>
            <person name="Koren S."/>
            <person name="Bechman K.B."/>
            <person name="Herman A."/>
            <person name="Abrahante J.E."/>
            <person name="Garbe J."/>
        </authorList>
    </citation>
    <scope>NUCLEOTIDE SEQUENCE</scope>
    <source>
        <strain evidence="2">Duluth1</strain>
        <tissue evidence="2">Whole animal</tissue>
    </source>
</reference>
<name>A0A9D4H885_DREPO</name>
<dbReference type="AlphaFoldDB" id="A0A9D4H885"/>
<proteinExistence type="predicted"/>
<evidence type="ECO:0000256" key="1">
    <source>
        <dbReference type="SAM" id="Phobius"/>
    </source>
</evidence>
<dbReference type="Proteomes" id="UP000828390">
    <property type="component" value="Unassembled WGS sequence"/>
</dbReference>
<comment type="caution">
    <text evidence="2">The sequence shown here is derived from an EMBL/GenBank/DDBJ whole genome shotgun (WGS) entry which is preliminary data.</text>
</comment>
<protein>
    <submittedName>
        <fullName evidence="2">Uncharacterized protein</fullName>
    </submittedName>
</protein>
<feature type="transmembrane region" description="Helical" evidence="1">
    <location>
        <begin position="6"/>
        <end position="29"/>
    </location>
</feature>
<organism evidence="2 3">
    <name type="scientific">Dreissena polymorpha</name>
    <name type="common">Zebra mussel</name>
    <name type="synonym">Mytilus polymorpha</name>
    <dbReference type="NCBI Taxonomy" id="45954"/>
    <lineage>
        <taxon>Eukaryota</taxon>
        <taxon>Metazoa</taxon>
        <taxon>Spiralia</taxon>
        <taxon>Lophotrochozoa</taxon>
        <taxon>Mollusca</taxon>
        <taxon>Bivalvia</taxon>
        <taxon>Autobranchia</taxon>
        <taxon>Heteroconchia</taxon>
        <taxon>Euheterodonta</taxon>
        <taxon>Imparidentia</taxon>
        <taxon>Neoheterodontei</taxon>
        <taxon>Myida</taxon>
        <taxon>Dreissenoidea</taxon>
        <taxon>Dreissenidae</taxon>
        <taxon>Dreissena</taxon>
    </lineage>
</organism>
<gene>
    <name evidence="2" type="ORF">DPMN_104696</name>
</gene>
<sequence>MEFEEPPVAIFLFIVAMVTCLMLTVVNMYKNGCCFMYRLRQDVEDNVIYITFV</sequence>
<keyword evidence="1" id="KW-1133">Transmembrane helix</keyword>
<evidence type="ECO:0000313" key="2">
    <source>
        <dbReference type="EMBL" id="KAH3831429.1"/>
    </source>
</evidence>